<dbReference type="Pfam" id="PF13628">
    <property type="entry name" value="DUF4142"/>
    <property type="match status" value="1"/>
</dbReference>
<dbReference type="InterPro" id="IPR025419">
    <property type="entry name" value="DUF4142"/>
</dbReference>
<feature type="domain" description="DUF4142" evidence="3">
    <location>
        <begin position="76"/>
        <end position="210"/>
    </location>
</feature>
<feature type="region of interest" description="Disordered" evidence="1">
    <location>
        <begin position="208"/>
        <end position="256"/>
    </location>
</feature>
<dbReference type="AlphaFoldDB" id="A0A239C691"/>
<proteinExistence type="predicted"/>
<name>A0A239C691_9BURK</name>
<evidence type="ECO:0000256" key="2">
    <source>
        <dbReference type="SAM" id="SignalP"/>
    </source>
</evidence>
<feature type="compositionally biased region" description="Polar residues" evidence="1">
    <location>
        <begin position="209"/>
        <end position="218"/>
    </location>
</feature>
<evidence type="ECO:0000256" key="1">
    <source>
        <dbReference type="SAM" id="MobiDB-lite"/>
    </source>
</evidence>
<feature type="compositionally biased region" description="Low complexity" evidence="1">
    <location>
        <begin position="233"/>
        <end position="256"/>
    </location>
</feature>
<feature type="compositionally biased region" description="Low complexity" evidence="1">
    <location>
        <begin position="29"/>
        <end position="74"/>
    </location>
</feature>
<dbReference type="PANTHER" id="PTHR38593">
    <property type="entry name" value="BLR2558 PROTEIN"/>
    <property type="match status" value="1"/>
</dbReference>
<evidence type="ECO:0000259" key="3">
    <source>
        <dbReference type="Pfam" id="PF13628"/>
    </source>
</evidence>
<dbReference type="RefSeq" id="WP_245844640.1">
    <property type="nucleotide sequence ID" value="NZ_FZOT01000001.1"/>
</dbReference>
<keyword evidence="5" id="KW-1185">Reference proteome</keyword>
<dbReference type="Gene3D" id="1.20.1260.10">
    <property type="match status" value="1"/>
</dbReference>
<feature type="signal peptide" evidence="2">
    <location>
        <begin position="1"/>
        <end position="27"/>
    </location>
</feature>
<dbReference type="InterPro" id="IPR012347">
    <property type="entry name" value="Ferritin-like"/>
</dbReference>
<reference evidence="4 5" key="1">
    <citation type="submission" date="2017-06" db="EMBL/GenBank/DDBJ databases">
        <authorList>
            <person name="Kim H.J."/>
            <person name="Triplett B.A."/>
        </authorList>
    </citation>
    <scope>NUCLEOTIDE SEQUENCE [LARGE SCALE GENOMIC DNA]</scope>
    <source>
        <strain evidence="4 5">U15</strain>
    </source>
</reference>
<feature type="chain" id="PRO_5013009069" evidence="2">
    <location>
        <begin position="28"/>
        <end position="256"/>
    </location>
</feature>
<keyword evidence="2" id="KW-0732">Signal</keyword>
<dbReference type="Proteomes" id="UP000198284">
    <property type="component" value="Unassembled WGS sequence"/>
</dbReference>
<dbReference type="PANTHER" id="PTHR38593:SF1">
    <property type="entry name" value="BLR2558 PROTEIN"/>
    <property type="match status" value="1"/>
</dbReference>
<accession>A0A239C691</accession>
<evidence type="ECO:0000313" key="4">
    <source>
        <dbReference type="EMBL" id="SNS15757.1"/>
    </source>
</evidence>
<gene>
    <name evidence="4" type="ORF">SAMN06265795_101286</name>
</gene>
<evidence type="ECO:0000313" key="5">
    <source>
        <dbReference type="Proteomes" id="UP000198284"/>
    </source>
</evidence>
<sequence length="256" mass="26311">MLKREHMPHILGAATLAVMFSAASVHPQTTGASPSTPSSAASSSDKTSASGTATAGGMDKAAAASKSGSSTMSRGDQRMMRDLAHANLSEVAAGKLALEKTKDERVKSFAQKMIDDHTKGMDDLQKLAQAKGVDLPTEPDTKHKAAMKGLEKLSAEQFDKKYMAQGGLADHKATHKLLEKAQSKAGDADLKALAAKMQPIVDGHLKLAQDTTGRTSATKAAFGNTKLDKPKSGDTASGSSGTSGSASSGSGSQLGK</sequence>
<protein>
    <submittedName>
        <fullName evidence="4">Predicted outer membrane protein</fullName>
    </submittedName>
</protein>
<dbReference type="EMBL" id="FZOT01000001">
    <property type="protein sequence ID" value="SNS15757.1"/>
    <property type="molecule type" value="Genomic_DNA"/>
</dbReference>
<feature type="region of interest" description="Disordered" evidence="1">
    <location>
        <begin position="27"/>
        <end position="75"/>
    </location>
</feature>
<organism evidence="4 5">
    <name type="scientific">Noviherbaspirillum humi</name>
    <dbReference type="NCBI Taxonomy" id="1688639"/>
    <lineage>
        <taxon>Bacteria</taxon>
        <taxon>Pseudomonadati</taxon>
        <taxon>Pseudomonadota</taxon>
        <taxon>Betaproteobacteria</taxon>
        <taxon>Burkholderiales</taxon>
        <taxon>Oxalobacteraceae</taxon>
        <taxon>Noviherbaspirillum</taxon>
    </lineage>
</organism>